<dbReference type="Gene3D" id="3.40.190.10">
    <property type="entry name" value="Periplasmic binding protein-like II"/>
    <property type="match status" value="1"/>
</dbReference>
<feature type="region of interest" description="Disordered" evidence="1">
    <location>
        <begin position="25"/>
        <end position="50"/>
    </location>
</feature>
<reference evidence="3 4" key="1">
    <citation type="submission" date="2018-07" db="EMBL/GenBank/DDBJ databases">
        <title>Genomic Encyclopedia of Type Strains, Phase III (KMG-III): the genomes of soil and plant-associated and newly described type strains.</title>
        <authorList>
            <person name="Whitman W."/>
        </authorList>
    </citation>
    <scope>NUCLEOTIDE SEQUENCE [LARGE SCALE GENOMIC DNA]</scope>
    <source>
        <strain evidence="3 4">CECT 7287</strain>
    </source>
</reference>
<protein>
    <submittedName>
        <fullName evidence="3">Multiple sugar transport system substrate-binding protein</fullName>
    </submittedName>
</protein>
<feature type="signal peptide" evidence="2">
    <location>
        <begin position="1"/>
        <end position="21"/>
    </location>
</feature>
<dbReference type="InterPro" id="IPR006059">
    <property type="entry name" value="SBP"/>
</dbReference>
<evidence type="ECO:0000256" key="2">
    <source>
        <dbReference type="SAM" id="SignalP"/>
    </source>
</evidence>
<comment type="caution">
    <text evidence="3">The sequence shown here is derived from an EMBL/GenBank/DDBJ whole genome shotgun (WGS) entry which is preliminary data.</text>
</comment>
<dbReference type="RefSeq" id="WP_116058978.1">
    <property type="nucleotide sequence ID" value="NZ_QRDZ01000002.1"/>
</dbReference>
<proteinExistence type="predicted"/>
<sequence length="474" mass="50957">MKTKKLSAVLAVSTALTLILGACSGKGEQSQSPSSSAPAASPGETAKASDKSAEKTKIIYWTAGRHDADYVKSAIDKFNASNPDNIEVEMTIMAENFAQSLDLAFASNQAPDVFSATDVIDHSKKGYLEPLNNYLTPEIKTQFGDRAFIEGYNMVDGNIYSLPNSGSTLRLVYNAEAFEKAGIASPPKSLAEMVDAAKKITEVGKKDGLYGFALPYKNPASALGRSAVPIAELSGVPGQGYDFKTGKFDFAGYKPVIDAFKEMKDNGSTLPGSESLDIDPLRAQFAEGKIGMYLSYSSEPGVYKNQFPIKIKWDAALPPTIDGTYKGIVNQGVGASRWLALSSKSANKEAAWKFMSYMYSEEVLIGYQENGLGILSVPSVAQKANKPDIAGIENFLPGAYDGMWPAAPQGFSPEGKTWQEEFMKYILVGGDFDSIAQDLNTRYNAALDKEKAAGTIKAEPMPDFDPIKLQGAAQ</sequence>
<keyword evidence="4" id="KW-1185">Reference proteome</keyword>
<evidence type="ECO:0000313" key="3">
    <source>
        <dbReference type="EMBL" id="RED87565.1"/>
    </source>
</evidence>
<feature type="compositionally biased region" description="Low complexity" evidence="1">
    <location>
        <begin position="29"/>
        <end position="42"/>
    </location>
</feature>
<organism evidence="3 4">
    <name type="scientific">Cohnella phaseoli</name>
    <dbReference type="NCBI Taxonomy" id="456490"/>
    <lineage>
        <taxon>Bacteria</taxon>
        <taxon>Bacillati</taxon>
        <taxon>Bacillota</taxon>
        <taxon>Bacilli</taxon>
        <taxon>Bacillales</taxon>
        <taxon>Paenibacillaceae</taxon>
        <taxon>Cohnella</taxon>
    </lineage>
</organism>
<keyword evidence="3" id="KW-0762">Sugar transport</keyword>
<dbReference type="Pfam" id="PF01547">
    <property type="entry name" value="SBP_bac_1"/>
    <property type="match status" value="1"/>
</dbReference>
<dbReference type="EMBL" id="QRDZ01000002">
    <property type="protein sequence ID" value="RED87565.1"/>
    <property type="molecule type" value="Genomic_DNA"/>
</dbReference>
<accession>A0A3D9KNL0</accession>
<gene>
    <name evidence="3" type="ORF">DFP98_10242</name>
</gene>
<feature type="chain" id="PRO_5038662636" evidence="2">
    <location>
        <begin position="22"/>
        <end position="474"/>
    </location>
</feature>
<dbReference type="PROSITE" id="PS51257">
    <property type="entry name" value="PROKAR_LIPOPROTEIN"/>
    <property type="match status" value="1"/>
</dbReference>
<keyword evidence="2" id="KW-0732">Signal</keyword>
<dbReference type="SUPFAM" id="SSF53850">
    <property type="entry name" value="Periplasmic binding protein-like II"/>
    <property type="match status" value="1"/>
</dbReference>
<dbReference type="OrthoDB" id="2544341at2"/>
<keyword evidence="3" id="KW-0813">Transport</keyword>
<dbReference type="AlphaFoldDB" id="A0A3D9KNL0"/>
<evidence type="ECO:0000256" key="1">
    <source>
        <dbReference type="SAM" id="MobiDB-lite"/>
    </source>
</evidence>
<evidence type="ECO:0000313" key="4">
    <source>
        <dbReference type="Proteomes" id="UP000256977"/>
    </source>
</evidence>
<dbReference type="PANTHER" id="PTHR43649">
    <property type="entry name" value="ARABINOSE-BINDING PROTEIN-RELATED"/>
    <property type="match status" value="1"/>
</dbReference>
<dbReference type="PANTHER" id="PTHR43649:SF12">
    <property type="entry name" value="DIACETYLCHITOBIOSE BINDING PROTEIN DASA"/>
    <property type="match status" value="1"/>
</dbReference>
<dbReference type="InterPro" id="IPR050490">
    <property type="entry name" value="Bact_solute-bd_prot1"/>
</dbReference>
<name>A0A3D9KNL0_9BACL</name>
<dbReference type="Proteomes" id="UP000256977">
    <property type="component" value="Unassembled WGS sequence"/>
</dbReference>